<feature type="domain" description="LTD" evidence="3">
    <location>
        <begin position="30"/>
        <end position="133"/>
    </location>
</feature>
<keyword evidence="5" id="KW-1185">Reference proteome</keyword>
<keyword evidence="2" id="KW-0732">Signal</keyword>
<dbReference type="PROSITE" id="PS51841">
    <property type="entry name" value="LTD"/>
    <property type="match status" value="1"/>
</dbReference>
<proteinExistence type="predicted"/>
<dbReference type="InterPro" id="IPR001322">
    <property type="entry name" value="Lamin_tail_dom"/>
</dbReference>
<feature type="compositionally biased region" description="Polar residues" evidence="1">
    <location>
        <begin position="169"/>
        <end position="183"/>
    </location>
</feature>
<organism evidence="4 5">
    <name type="scientific">Streptomyces flavochromogenes</name>
    <dbReference type="NCBI Taxonomy" id="68199"/>
    <lineage>
        <taxon>Bacteria</taxon>
        <taxon>Bacillati</taxon>
        <taxon>Actinomycetota</taxon>
        <taxon>Actinomycetes</taxon>
        <taxon>Kitasatosporales</taxon>
        <taxon>Streptomycetaceae</taxon>
        <taxon>Streptomyces</taxon>
    </lineage>
</organism>
<protein>
    <submittedName>
        <fullName evidence="4">Lamin tail domain-containing protein</fullName>
    </submittedName>
</protein>
<evidence type="ECO:0000313" key="5">
    <source>
        <dbReference type="Proteomes" id="UP001602370"/>
    </source>
</evidence>
<dbReference type="RefSeq" id="WP_388307626.1">
    <property type="nucleotide sequence ID" value="NZ_JBIBDZ010000004.1"/>
</dbReference>
<dbReference type="Proteomes" id="UP001602370">
    <property type="component" value="Unassembled WGS sequence"/>
</dbReference>
<dbReference type="SUPFAM" id="SSF74853">
    <property type="entry name" value="Lamin A/C globular tail domain"/>
    <property type="match status" value="1"/>
</dbReference>
<evidence type="ECO:0000313" key="4">
    <source>
        <dbReference type="EMBL" id="MFF5919873.1"/>
    </source>
</evidence>
<feature type="signal peptide" evidence="2">
    <location>
        <begin position="1"/>
        <end position="38"/>
    </location>
</feature>
<dbReference type="Gene3D" id="2.60.40.1260">
    <property type="entry name" value="Lamin Tail domain"/>
    <property type="match status" value="1"/>
</dbReference>
<feature type="region of interest" description="Disordered" evidence="1">
    <location>
        <begin position="165"/>
        <end position="184"/>
    </location>
</feature>
<dbReference type="InterPro" id="IPR036415">
    <property type="entry name" value="Lamin_tail_dom_sf"/>
</dbReference>
<gene>
    <name evidence="4" type="ORF">ACFY8C_16250</name>
</gene>
<reference evidence="4 5" key="1">
    <citation type="submission" date="2024-10" db="EMBL/GenBank/DDBJ databases">
        <title>The Natural Products Discovery Center: Release of the First 8490 Sequenced Strains for Exploring Actinobacteria Biosynthetic Diversity.</title>
        <authorList>
            <person name="Kalkreuter E."/>
            <person name="Kautsar S.A."/>
            <person name="Yang D."/>
            <person name="Bader C.D."/>
            <person name="Teijaro C.N."/>
            <person name="Fluegel L."/>
            <person name="Davis C.M."/>
            <person name="Simpson J.R."/>
            <person name="Lauterbach L."/>
            <person name="Steele A.D."/>
            <person name="Gui C."/>
            <person name="Meng S."/>
            <person name="Li G."/>
            <person name="Viehrig K."/>
            <person name="Ye F."/>
            <person name="Su P."/>
            <person name="Kiefer A.F."/>
            <person name="Nichols A."/>
            <person name="Cepeda A.J."/>
            <person name="Yan W."/>
            <person name="Fan B."/>
            <person name="Jiang Y."/>
            <person name="Adhikari A."/>
            <person name="Zheng C.-J."/>
            <person name="Schuster L."/>
            <person name="Cowan T.M."/>
            <person name="Smanski M.J."/>
            <person name="Chevrette M.G."/>
            <person name="De Carvalho L.P.S."/>
            <person name="Shen B."/>
        </authorList>
    </citation>
    <scope>NUCLEOTIDE SEQUENCE [LARGE SCALE GENOMIC DNA]</scope>
    <source>
        <strain evidence="4 5">NPDC012605</strain>
    </source>
</reference>
<evidence type="ECO:0000256" key="2">
    <source>
        <dbReference type="SAM" id="SignalP"/>
    </source>
</evidence>
<dbReference type="EMBL" id="JBIBDZ010000004">
    <property type="protein sequence ID" value="MFF5919873.1"/>
    <property type="molecule type" value="Genomic_DNA"/>
</dbReference>
<comment type="caution">
    <text evidence="4">The sequence shown here is derived from an EMBL/GenBank/DDBJ whole genome shotgun (WGS) entry which is preliminary data.</text>
</comment>
<name>A0ABW6XQW1_9ACTN</name>
<evidence type="ECO:0000256" key="1">
    <source>
        <dbReference type="SAM" id="MobiDB-lite"/>
    </source>
</evidence>
<dbReference type="Pfam" id="PF00932">
    <property type="entry name" value="LTD"/>
    <property type="match status" value="1"/>
</dbReference>
<feature type="chain" id="PRO_5045262448" evidence="2">
    <location>
        <begin position="39"/>
        <end position="475"/>
    </location>
</feature>
<accession>A0ABW6XQW1</accession>
<sequence length="475" mass="48185">MLEVRAPRGRRRPAPIRLAVAGATLLAAATLAAPTAHAAPADDIRINEVVTTGSVDDSIELFNKGTAAVDISGWILKDDDASHTYTVPAGTTLAPGTARAFAVAAAFGLGSSDKARLYLPGGSTLVDSYGWSAHSAPSWSRCPDGTGAFKKAALTLGAPNDCGSGGGTNPASWPGGTSVSTADGSDVFGEDLSGLYQEGSVLWAAQNSGKLWRLVRDGSGGWRPDTANGWTSGKALRYPGGSGSPDGEAVTLTAAGAAGGAYVATERNGDASGTSRLSVLRYDVAAGTGSSLTATKEWNLTAGLPAVGSNLGFEAITWIPDTTLVAAGFKDESTGAAYDPSRYGAHTGGVFLLGVEGTGAVHAYVLQDSGTATRVATVASGMAGVMELQWEPQAARLWMVCDDTCGGLHTTMKIGSAGTFAPAASYQRPSGMPDLNNEGFALAGADECVAGTKPVYWSDDSNTGGHALRRGTIAC</sequence>
<evidence type="ECO:0000259" key="3">
    <source>
        <dbReference type="PROSITE" id="PS51841"/>
    </source>
</evidence>